<dbReference type="EMBL" id="JAROAV010000024">
    <property type="protein sequence ID" value="MDF8263984.1"/>
    <property type="molecule type" value="Genomic_DNA"/>
</dbReference>
<feature type="region of interest" description="Disordered" evidence="6">
    <location>
        <begin position="297"/>
        <end position="317"/>
    </location>
</feature>
<evidence type="ECO:0000256" key="4">
    <source>
        <dbReference type="ARBA" id="ARBA00022989"/>
    </source>
</evidence>
<proteinExistence type="inferred from homology"/>
<dbReference type="InterPro" id="IPR037185">
    <property type="entry name" value="EmrE-like"/>
</dbReference>
<feature type="transmembrane region" description="Helical" evidence="7">
    <location>
        <begin position="105"/>
        <end position="123"/>
    </location>
</feature>
<feature type="transmembrane region" description="Helical" evidence="7">
    <location>
        <begin position="224"/>
        <end position="241"/>
    </location>
</feature>
<comment type="subcellular location">
    <subcellularLocation>
        <location evidence="1">Membrane</location>
        <topology evidence="1">Multi-pass membrane protein</topology>
    </subcellularLocation>
</comment>
<feature type="transmembrane region" description="Helical" evidence="7">
    <location>
        <begin position="159"/>
        <end position="178"/>
    </location>
</feature>
<keyword evidence="10" id="KW-1185">Reference proteome</keyword>
<feature type="transmembrane region" description="Helical" evidence="7">
    <location>
        <begin position="78"/>
        <end position="99"/>
    </location>
</feature>
<evidence type="ECO:0000256" key="2">
    <source>
        <dbReference type="ARBA" id="ARBA00007362"/>
    </source>
</evidence>
<dbReference type="PANTHER" id="PTHR32322:SF2">
    <property type="entry name" value="EAMA DOMAIN-CONTAINING PROTEIN"/>
    <property type="match status" value="1"/>
</dbReference>
<dbReference type="SUPFAM" id="SSF103481">
    <property type="entry name" value="Multidrug resistance efflux transporter EmrE"/>
    <property type="match status" value="2"/>
</dbReference>
<evidence type="ECO:0000313" key="9">
    <source>
        <dbReference type="EMBL" id="MDF8263984.1"/>
    </source>
</evidence>
<dbReference type="Proteomes" id="UP001528912">
    <property type="component" value="Unassembled WGS sequence"/>
</dbReference>
<keyword evidence="5 7" id="KW-0472">Membrane</keyword>
<protein>
    <submittedName>
        <fullName evidence="9">DMT family transporter</fullName>
    </submittedName>
</protein>
<comment type="similarity">
    <text evidence="2">Belongs to the EamA transporter family.</text>
</comment>
<feature type="transmembrane region" description="Helical" evidence="7">
    <location>
        <begin position="253"/>
        <end position="271"/>
    </location>
</feature>
<dbReference type="RefSeq" id="WP_277191601.1">
    <property type="nucleotide sequence ID" value="NZ_JAROAV010000024.1"/>
</dbReference>
<dbReference type="Pfam" id="PF00892">
    <property type="entry name" value="EamA"/>
    <property type="match status" value="1"/>
</dbReference>
<evidence type="ECO:0000256" key="5">
    <source>
        <dbReference type="ARBA" id="ARBA00023136"/>
    </source>
</evidence>
<comment type="caution">
    <text evidence="9">The sequence shown here is derived from an EMBL/GenBank/DDBJ whole genome shotgun (WGS) entry which is preliminary data.</text>
</comment>
<dbReference type="PANTHER" id="PTHR32322">
    <property type="entry name" value="INNER MEMBRANE TRANSPORTER"/>
    <property type="match status" value="1"/>
</dbReference>
<dbReference type="InterPro" id="IPR000620">
    <property type="entry name" value="EamA_dom"/>
</dbReference>
<keyword evidence="4 7" id="KW-1133">Transmembrane helix</keyword>
<organism evidence="9 10">
    <name type="scientific">Luteipulveratus flavus</name>
    <dbReference type="NCBI Taxonomy" id="3031728"/>
    <lineage>
        <taxon>Bacteria</taxon>
        <taxon>Bacillati</taxon>
        <taxon>Actinomycetota</taxon>
        <taxon>Actinomycetes</taxon>
        <taxon>Micrococcales</taxon>
        <taxon>Dermacoccaceae</taxon>
        <taxon>Luteipulveratus</taxon>
    </lineage>
</organism>
<name>A0ABT6C4X9_9MICO</name>
<feature type="transmembrane region" description="Helical" evidence="7">
    <location>
        <begin position="135"/>
        <end position="153"/>
    </location>
</feature>
<evidence type="ECO:0000256" key="3">
    <source>
        <dbReference type="ARBA" id="ARBA00022692"/>
    </source>
</evidence>
<reference evidence="9 10" key="1">
    <citation type="submission" date="2023-03" db="EMBL/GenBank/DDBJ databases">
        <title>YIM 133296 draft genome.</title>
        <authorList>
            <person name="Xiong L."/>
        </authorList>
    </citation>
    <scope>NUCLEOTIDE SEQUENCE [LARGE SCALE GENOMIC DNA]</scope>
    <source>
        <strain evidence="9 10">YIM 133296</strain>
    </source>
</reference>
<evidence type="ECO:0000256" key="1">
    <source>
        <dbReference type="ARBA" id="ARBA00004141"/>
    </source>
</evidence>
<gene>
    <name evidence="9" type="ORF">P4R38_06995</name>
</gene>
<feature type="transmembrane region" description="Helical" evidence="7">
    <location>
        <begin position="185"/>
        <end position="204"/>
    </location>
</feature>
<keyword evidence="3 7" id="KW-0812">Transmembrane</keyword>
<feature type="transmembrane region" description="Helical" evidence="7">
    <location>
        <begin position="277"/>
        <end position="294"/>
    </location>
</feature>
<evidence type="ECO:0000256" key="7">
    <source>
        <dbReference type="SAM" id="Phobius"/>
    </source>
</evidence>
<feature type="transmembrane region" description="Helical" evidence="7">
    <location>
        <begin position="50"/>
        <end position="66"/>
    </location>
</feature>
<sequence length="317" mass="31792">MTTSLMTPTDAPPRTPLAVLGGGLAMAAVGGSFAVSHVLHDAPLAVAQSLRYAVSALILLTLARASGHRVRAPRPRDWPWLVGTSLAGLVLFNIALVRGSAHAEPAALAVAMACVPVLLALGGPLTGGERPGPRVLAAAVVVTVGAVLIQGVGRTDATGVAWAGLVLLCEAGFTLLAVPVLQHHGAWGIPVHTTWMAALGFGGWSVVAEGPGAVMRLDRADLAAIAYLALVVTALAFVLWYSCVSTLGAGHAGLLTGVAPVAAAAVGTALGAGLPAAGVWAGTVVVATGLALGLSGRRTRRSPADGARRDRPPRRVA</sequence>
<evidence type="ECO:0000313" key="10">
    <source>
        <dbReference type="Proteomes" id="UP001528912"/>
    </source>
</evidence>
<feature type="domain" description="EamA" evidence="8">
    <location>
        <begin position="23"/>
        <end position="149"/>
    </location>
</feature>
<evidence type="ECO:0000259" key="8">
    <source>
        <dbReference type="Pfam" id="PF00892"/>
    </source>
</evidence>
<dbReference type="InterPro" id="IPR050638">
    <property type="entry name" value="AA-Vitamin_Transporters"/>
</dbReference>
<accession>A0ABT6C4X9</accession>
<evidence type="ECO:0000256" key="6">
    <source>
        <dbReference type="SAM" id="MobiDB-lite"/>
    </source>
</evidence>